<dbReference type="GO" id="GO:0035539">
    <property type="term" value="F:8-oxo-7,8-dihydrodeoxyguanosine triphosphate pyrophosphatase activity"/>
    <property type="evidence" value="ECO:0007669"/>
    <property type="project" value="UniProtKB-EC"/>
</dbReference>
<feature type="domain" description="Nudix hydrolase" evidence="17">
    <location>
        <begin position="1"/>
        <end position="125"/>
    </location>
</feature>
<keyword evidence="7 18" id="KW-0378">Hydrolase</keyword>
<evidence type="ECO:0000256" key="11">
    <source>
        <dbReference type="ARBA" id="ARBA00036904"/>
    </source>
</evidence>
<dbReference type="PROSITE" id="PS51462">
    <property type="entry name" value="NUDIX"/>
    <property type="match status" value="1"/>
</dbReference>
<evidence type="ECO:0000256" key="3">
    <source>
        <dbReference type="ARBA" id="ARBA00022457"/>
    </source>
</evidence>
<keyword evidence="19" id="KW-1185">Reference proteome</keyword>
<dbReference type="STRING" id="1792290.MSP8886_03865"/>
<evidence type="ECO:0000256" key="4">
    <source>
        <dbReference type="ARBA" id="ARBA00022705"/>
    </source>
</evidence>
<dbReference type="GO" id="GO:0044716">
    <property type="term" value="F:8-oxo-GDP phosphatase activity"/>
    <property type="evidence" value="ECO:0007669"/>
    <property type="project" value="TreeGrafter"/>
</dbReference>
<evidence type="ECO:0000259" key="17">
    <source>
        <dbReference type="PROSITE" id="PS51462"/>
    </source>
</evidence>
<keyword evidence="9" id="KW-0234">DNA repair</keyword>
<dbReference type="CDD" id="cd02883">
    <property type="entry name" value="NUDIX_Hydrolase"/>
    <property type="match status" value="1"/>
</dbReference>
<dbReference type="GO" id="GO:0006281">
    <property type="term" value="P:DNA repair"/>
    <property type="evidence" value="ECO:0007669"/>
    <property type="project" value="UniProtKB-KW"/>
</dbReference>
<protein>
    <recommendedName>
        <fullName evidence="13">8-oxo-dGTP diphosphatase</fullName>
        <ecNumber evidence="12">3.6.1.55</ecNumber>
    </recommendedName>
    <alternativeName>
        <fullName evidence="16">7,8-dihydro-8-oxoguanine-triphosphatase</fullName>
    </alternativeName>
    <alternativeName>
        <fullName evidence="15">Mutator protein MutT</fullName>
    </alternativeName>
    <alternativeName>
        <fullName evidence="14">dGTP pyrophosphohydrolase</fullName>
    </alternativeName>
</protein>
<sequence>MISECVSFLLIQDEQVLLEKRADDKASDPSLIAIPGGHIEPGESQLDTLIRELKEELDVIPDSHHYLCSLYHPTNELQLIHYYVIPSWTGQIKSLEAETVFWHEMQSAPIDVAADVVAVSEYFRVYSSL</sequence>
<dbReference type="Gene3D" id="3.90.79.10">
    <property type="entry name" value="Nucleoside Triphosphate Pyrophosphohydrolase"/>
    <property type="match status" value="1"/>
</dbReference>
<dbReference type="OrthoDB" id="9804442at2"/>
<evidence type="ECO:0000256" key="2">
    <source>
        <dbReference type="ARBA" id="ARBA00005582"/>
    </source>
</evidence>
<reference evidence="18 19" key="1">
    <citation type="submission" date="2016-06" db="EMBL/GenBank/DDBJ databases">
        <authorList>
            <person name="Kjaerup R.B."/>
            <person name="Dalgaard T.S."/>
            <person name="Juul-Madsen H.R."/>
        </authorList>
    </citation>
    <scope>NUCLEOTIDE SEQUENCE [LARGE SCALE GENOMIC DNA]</scope>
    <source>
        <strain evidence="18 19">CECT 8886</strain>
    </source>
</reference>
<evidence type="ECO:0000256" key="10">
    <source>
        <dbReference type="ARBA" id="ARBA00035861"/>
    </source>
</evidence>
<dbReference type="PANTHER" id="PTHR47707">
    <property type="entry name" value="8-OXO-DGTP DIPHOSPHATASE"/>
    <property type="match status" value="1"/>
</dbReference>
<evidence type="ECO:0000256" key="12">
    <source>
        <dbReference type="ARBA" id="ARBA00038905"/>
    </source>
</evidence>
<organism evidence="18 19">
    <name type="scientific">Marinomonas spartinae</name>
    <dbReference type="NCBI Taxonomy" id="1792290"/>
    <lineage>
        <taxon>Bacteria</taxon>
        <taxon>Pseudomonadati</taxon>
        <taxon>Pseudomonadota</taxon>
        <taxon>Gammaproteobacteria</taxon>
        <taxon>Oceanospirillales</taxon>
        <taxon>Oceanospirillaceae</taxon>
        <taxon>Marinomonas</taxon>
    </lineage>
</organism>
<evidence type="ECO:0000256" key="9">
    <source>
        <dbReference type="ARBA" id="ARBA00023204"/>
    </source>
</evidence>
<dbReference type="PROSITE" id="PS00893">
    <property type="entry name" value="NUDIX_BOX"/>
    <property type="match status" value="1"/>
</dbReference>
<evidence type="ECO:0000256" key="7">
    <source>
        <dbReference type="ARBA" id="ARBA00022801"/>
    </source>
</evidence>
<dbReference type="GO" id="GO:0006260">
    <property type="term" value="P:DNA replication"/>
    <property type="evidence" value="ECO:0007669"/>
    <property type="project" value="UniProtKB-KW"/>
</dbReference>
<dbReference type="SUPFAM" id="SSF55811">
    <property type="entry name" value="Nudix"/>
    <property type="match status" value="1"/>
</dbReference>
<dbReference type="GO" id="GO:0046872">
    <property type="term" value="F:metal ion binding"/>
    <property type="evidence" value="ECO:0007669"/>
    <property type="project" value="UniProtKB-KW"/>
</dbReference>
<dbReference type="InterPro" id="IPR000086">
    <property type="entry name" value="NUDIX_hydrolase_dom"/>
</dbReference>
<dbReference type="EC" id="3.6.1.55" evidence="12"/>
<evidence type="ECO:0000256" key="15">
    <source>
        <dbReference type="ARBA" id="ARBA00041979"/>
    </source>
</evidence>
<evidence type="ECO:0000313" key="18">
    <source>
        <dbReference type="EMBL" id="SBS36821.1"/>
    </source>
</evidence>
<evidence type="ECO:0000256" key="13">
    <source>
        <dbReference type="ARBA" id="ARBA00040794"/>
    </source>
</evidence>
<dbReference type="Pfam" id="PF00293">
    <property type="entry name" value="NUDIX"/>
    <property type="match status" value="1"/>
</dbReference>
<keyword evidence="5" id="KW-0479">Metal-binding</keyword>
<keyword evidence="8" id="KW-0460">Magnesium</keyword>
<dbReference type="EMBL" id="FLOB01000014">
    <property type="protein sequence ID" value="SBS36821.1"/>
    <property type="molecule type" value="Genomic_DNA"/>
</dbReference>
<keyword evidence="3" id="KW-0515">Mutator protein</keyword>
<dbReference type="GO" id="GO:0008413">
    <property type="term" value="F:8-oxo-7,8-dihydroguanosine triphosphate pyrophosphatase activity"/>
    <property type="evidence" value="ECO:0007669"/>
    <property type="project" value="TreeGrafter"/>
</dbReference>
<keyword evidence="6" id="KW-0227">DNA damage</keyword>
<evidence type="ECO:0000256" key="8">
    <source>
        <dbReference type="ARBA" id="ARBA00022842"/>
    </source>
</evidence>
<comment type="cofactor">
    <cofactor evidence="1">
        <name>Mg(2+)</name>
        <dbReference type="ChEBI" id="CHEBI:18420"/>
    </cofactor>
</comment>
<name>A0A1A8TTP0_9GAMM</name>
<keyword evidence="4" id="KW-0235">DNA replication</keyword>
<evidence type="ECO:0000256" key="14">
    <source>
        <dbReference type="ARBA" id="ARBA00041592"/>
    </source>
</evidence>
<evidence type="ECO:0000313" key="19">
    <source>
        <dbReference type="Proteomes" id="UP000092544"/>
    </source>
</evidence>
<gene>
    <name evidence="18" type="primary">nudG</name>
    <name evidence="18" type="ORF">MSP8886_03865</name>
</gene>
<proteinExistence type="inferred from homology"/>
<comment type="catalytic activity">
    <reaction evidence="11">
        <text>8-oxo-GTP + H2O = 8-oxo-GMP + diphosphate + H(+)</text>
        <dbReference type="Rhea" id="RHEA:67616"/>
        <dbReference type="ChEBI" id="CHEBI:15377"/>
        <dbReference type="ChEBI" id="CHEBI:15378"/>
        <dbReference type="ChEBI" id="CHEBI:33019"/>
        <dbReference type="ChEBI" id="CHEBI:143553"/>
        <dbReference type="ChEBI" id="CHEBI:145694"/>
    </reaction>
</comment>
<evidence type="ECO:0000256" key="6">
    <source>
        <dbReference type="ARBA" id="ARBA00022763"/>
    </source>
</evidence>
<dbReference type="GO" id="GO:0044715">
    <property type="term" value="F:8-oxo-dGDP phosphatase activity"/>
    <property type="evidence" value="ECO:0007669"/>
    <property type="project" value="TreeGrafter"/>
</dbReference>
<dbReference type="InterPro" id="IPR047127">
    <property type="entry name" value="MutT-like"/>
</dbReference>
<comment type="similarity">
    <text evidence="2">Belongs to the Nudix hydrolase family.</text>
</comment>
<evidence type="ECO:0000256" key="16">
    <source>
        <dbReference type="ARBA" id="ARBA00042798"/>
    </source>
</evidence>
<dbReference type="PANTHER" id="PTHR47707:SF1">
    <property type="entry name" value="NUDIX HYDROLASE FAMILY PROTEIN"/>
    <property type="match status" value="1"/>
</dbReference>
<comment type="catalytic activity">
    <reaction evidence="10">
        <text>8-oxo-dGTP + H2O = 8-oxo-dGMP + diphosphate + H(+)</text>
        <dbReference type="Rhea" id="RHEA:31575"/>
        <dbReference type="ChEBI" id="CHEBI:15377"/>
        <dbReference type="ChEBI" id="CHEBI:15378"/>
        <dbReference type="ChEBI" id="CHEBI:33019"/>
        <dbReference type="ChEBI" id="CHEBI:63224"/>
        <dbReference type="ChEBI" id="CHEBI:77896"/>
        <dbReference type="EC" id="3.6.1.55"/>
    </reaction>
</comment>
<evidence type="ECO:0000256" key="1">
    <source>
        <dbReference type="ARBA" id="ARBA00001946"/>
    </source>
</evidence>
<accession>A0A1A8TTP0</accession>
<dbReference type="RefSeq" id="WP_067019717.1">
    <property type="nucleotide sequence ID" value="NZ_FLOB01000014.1"/>
</dbReference>
<dbReference type="InterPro" id="IPR020084">
    <property type="entry name" value="NUDIX_hydrolase_CS"/>
</dbReference>
<evidence type="ECO:0000256" key="5">
    <source>
        <dbReference type="ARBA" id="ARBA00022723"/>
    </source>
</evidence>
<dbReference type="Proteomes" id="UP000092544">
    <property type="component" value="Unassembled WGS sequence"/>
</dbReference>
<dbReference type="AlphaFoldDB" id="A0A1A8TTP0"/>
<dbReference type="InterPro" id="IPR015797">
    <property type="entry name" value="NUDIX_hydrolase-like_dom_sf"/>
</dbReference>